<dbReference type="InterPro" id="IPR011032">
    <property type="entry name" value="GroES-like_sf"/>
</dbReference>
<evidence type="ECO:0000256" key="6">
    <source>
        <dbReference type="ARBA" id="ARBA00023027"/>
    </source>
</evidence>
<evidence type="ECO:0000313" key="8">
    <source>
        <dbReference type="EMBL" id="KAF2188696.1"/>
    </source>
</evidence>
<keyword evidence="6" id="KW-0520">NAD</keyword>
<dbReference type="EMBL" id="ML994623">
    <property type="protein sequence ID" value="KAF2188696.1"/>
    <property type="molecule type" value="Genomic_DNA"/>
</dbReference>
<comment type="similarity">
    <text evidence="2">Belongs to the zinc-containing alcohol dehydrogenase family.</text>
</comment>
<feature type="domain" description="Alcohol dehydrogenase-like N-terminal" evidence="7">
    <location>
        <begin position="38"/>
        <end position="105"/>
    </location>
</feature>
<sequence>MTGGKRPHPKDTMRAVVWEGKPFSVVVQDVPKAKMQANNDAVVRVTTAAICGTDLHVYRGIFGSASPPWPLGHEAMGIVTEIGPGVQTIKVGDRVIVPDTPDDGHLNMDPPDFSDLALFGSGGDFGGLGGCQGKIPSRH</sequence>
<evidence type="ECO:0000256" key="4">
    <source>
        <dbReference type="ARBA" id="ARBA00022833"/>
    </source>
</evidence>
<keyword evidence="5" id="KW-0560">Oxidoreductase</keyword>
<dbReference type="InterPro" id="IPR002328">
    <property type="entry name" value="ADH_Zn_CS"/>
</dbReference>
<dbReference type="Gene3D" id="3.90.180.10">
    <property type="entry name" value="Medium-chain alcohol dehydrogenases, catalytic domain"/>
    <property type="match status" value="1"/>
</dbReference>
<dbReference type="InterPro" id="IPR013154">
    <property type="entry name" value="ADH-like_N"/>
</dbReference>
<proteinExistence type="inferred from homology"/>
<keyword evidence="4" id="KW-0862">Zinc</keyword>
<dbReference type="PROSITE" id="PS00059">
    <property type="entry name" value="ADH_ZINC"/>
    <property type="match status" value="1"/>
</dbReference>
<evidence type="ECO:0000256" key="5">
    <source>
        <dbReference type="ARBA" id="ARBA00023002"/>
    </source>
</evidence>
<dbReference type="GO" id="GO:0016491">
    <property type="term" value="F:oxidoreductase activity"/>
    <property type="evidence" value="ECO:0007669"/>
    <property type="project" value="UniProtKB-KW"/>
</dbReference>
<dbReference type="OrthoDB" id="256333at2759"/>
<evidence type="ECO:0000256" key="2">
    <source>
        <dbReference type="ARBA" id="ARBA00008072"/>
    </source>
</evidence>
<evidence type="ECO:0000259" key="7">
    <source>
        <dbReference type="Pfam" id="PF08240"/>
    </source>
</evidence>
<evidence type="ECO:0000256" key="3">
    <source>
        <dbReference type="ARBA" id="ARBA00022723"/>
    </source>
</evidence>
<dbReference type="Proteomes" id="UP000800200">
    <property type="component" value="Unassembled WGS sequence"/>
</dbReference>
<accession>A0A6A6EFP0</accession>
<name>A0A6A6EFP0_9PEZI</name>
<comment type="cofactor">
    <cofactor evidence="1">
        <name>Zn(2+)</name>
        <dbReference type="ChEBI" id="CHEBI:29105"/>
    </cofactor>
</comment>
<reference evidence="8" key="1">
    <citation type="journal article" date="2020" name="Stud. Mycol.">
        <title>101 Dothideomycetes genomes: a test case for predicting lifestyles and emergence of pathogens.</title>
        <authorList>
            <person name="Haridas S."/>
            <person name="Albert R."/>
            <person name="Binder M."/>
            <person name="Bloem J."/>
            <person name="Labutti K."/>
            <person name="Salamov A."/>
            <person name="Andreopoulos B."/>
            <person name="Baker S."/>
            <person name="Barry K."/>
            <person name="Bills G."/>
            <person name="Bluhm B."/>
            <person name="Cannon C."/>
            <person name="Castanera R."/>
            <person name="Culley D."/>
            <person name="Daum C."/>
            <person name="Ezra D."/>
            <person name="Gonzalez J."/>
            <person name="Henrissat B."/>
            <person name="Kuo A."/>
            <person name="Liang C."/>
            <person name="Lipzen A."/>
            <person name="Lutzoni F."/>
            <person name="Magnuson J."/>
            <person name="Mondo S."/>
            <person name="Nolan M."/>
            <person name="Ohm R."/>
            <person name="Pangilinan J."/>
            <person name="Park H.-J."/>
            <person name="Ramirez L."/>
            <person name="Alfaro M."/>
            <person name="Sun H."/>
            <person name="Tritt A."/>
            <person name="Yoshinaga Y."/>
            <person name="Zwiers L.-H."/>
            <person name="Turgeon B."/>
            <person name="Goodwin S."/>
            <person name="Spatafora J."/>
            <person name="Crous P."/>
            <person name="Grigoriev I."/>
        </authorList>
    </citation>
    <scope>NUCLEOTIDE SEQUENCE</scope>
    <source>
        <strain evidence="8">CBS 207.26</strain>
    </source>
</reference>
<dbReference type="AlphaFoldDB" id="A0A6A6EFP0"/>
<dbReference type="PANTHER" id="PTHR42813:SF3">
    <property type="entry name" value="GLUTATHIONE-INDEPENDENT FORMALDEHYDE DEHYDROGENASE"/>
    <property type="match status" value="1"/>
</dbReference>
<dbReference type="SUPFAM" id="SSF50129">
    <property type="entry name" value="GroES-like"/>
    <property type="match status" value="1"/>
</dbReference>
<evidence type="ECO:0000313" key="9">
    <source>
        <dbReference type="Proteomes" id="UP000800200"/>
    </source>
</evidence>
<gene>
    <name evidence="8" type="ORF">K469DRAFT_85288</name>
</gene>
<evidence type="ECO:0000256" key="1">
    <source>
        <dbReference type="ARBA" id="ARBA00001947"/>
    </source>
</evidence>
<organism evidence="8 9">
    <name type="scientific">Zopfia rhizophila CBS 207.26</name>
    <dbReference type="NCBI Taxonomy" id="1314779"/>
    <lineage>
        <taxon>Eukaryota</taxon>
        <taxon>Fungi</taxon>
        <taxon>Dikarya</taxon>
        <taxon>Ascomycota</taxon>
        <taxon>Pezizomycotina</taxon>
        <taxon>Dothideomycetes</taxon>
        <taxon>Dothideomycetes incertae sedis</taxon>
        <taxon>Zopfiaceae</taxon>
        <taxon>Zopfia</taxon>
    </lineage>
</organism>
<dbReference type="PANTHER" id="PTHR42813">
    <property type="entry name" value="ZINC-TYPE ALCOHOL DEHYDROGENASE-LIKE"/>
    <property type="match status" value="1"/>
</dbReference>
<keyword evidence="9" id="KW-1185">Reference proteome</keyword>
<dbReference type="Pfam" id="PF08240">
    <property type="entry name" value="ADH_N"/>
    <property type="match status" value="1"/>
</dbReference>
<protein>
    <submittedName>
        <fullName evidence="8">GroES-like protein</fullName>
    </submittedName>
</protein>
<dbReference type="GO" id="GO:0008270">
    <property type="term" value="F:zinc ion binding"/>
    <property type="evidence" value="ECO:0007669"/>
    <property type="project" value="InterPro"/>
</dbReference>
<keyword evidence="3" id="KW-0479">Metal-binding</keyword>